<evidence type="ECO:0000259" key="2">
    <source>
        <dbReference type="Pfam" id="PF20584"/>
    </source>
</evidence>
<dbReference type="EMBL" id="WAAU01000024">
    <property type="protein sequence ID" value="KAB1155275.1"/>
    <property type="molecule type" value="Genomic_DNA"/>
</dbReference>
<dbReference type="OrthoDB" id="1151370at2"/>
<dbReference type="GO" id="GO:0016740">
    <property type="term" value="F:transferase activity"/>
    <property type="evidence" value="ECO:0007669"/>
    <property type="project" value="UniProtKB-KW"/>
</dbReference>
<keyword evidence="4" id="KW-1185">Reference proteome</keyword>
<evidence type="ECO:0000313" key="4">
    <source>
        <dbReference type="Proteomes" id="UP000467305"/>
    </source>
</evidence>
<dbReference type="AlphaFoldDB" id="A0A7J5ACL7"/>
<comment type="caution">
    <text evidence="3">The sequence shown here is derived from an EMBL/GenBank/DDBJ whole genome shotgun (WGS) entry which is preliminary data.</text>
</comment>
<organism evidence="3 4">
    <name type="scientific">Tenacibaculum aiptasiae</name>
    <dbReference type="NCBI Taxonomy" id="426481"/>
    <lineage>
        <taxon>Bacteria</taxon>
        <taxon>Pseudomonadati</taxon>
        <taxon>Bacteroidota</taxon>
        <taxon>Flavobacteriia</taxon>
        <taxon>Flavobacteriales</taxon>
        <taxon>Flavobacteriaceae</taxon>
        <taxon>Tenacibaculum</taxon>
    </lineage>
</organism>
<evidence type="ECO:0000256" key="1">
    <source>
        <dbReference type="SAM" id="Phobius"/>
    </source>
</evidence>
<dbReference type="InterPro" id="IPR046714">
    <property type="entry name" value="DUF6787"/>
</dbReference>
<name>A0A7J5ACL7_9FLAO</name>
<keyword evidence="1" id="KW-0472">Membrane</keyword>
<feature type="domain" description="DUF6787" evidence="2">
    <location>
        <begin position="18"/>
        <end position="95"/>
    </location>
</feature>
<keyword evidence="1" id="KW-0812">Transmembrane</keyword>
<dbReference type="Pfam" id="PF20584">
    <property type="entry name" value="DUF6787"/>
    <property type="match status" value="1"/>
</dbReference>
<sequence>MKKLMLRWNIDKPRDLIIIFIVFSITGSTSITVGRPVLKAVGITLENMHAVIYYPLFILLSFICYQVFLVLYGWLFGQFNFFWNMEKKMLRRFGISI</sequence>
<protein>
    <submittedName>
        <fullName evidence="3">Diacylglyceryl transferase</fullName>
    </submittedName>
</protein>
<reference evidence="3 4" key="1">
    <citation type="submission" date="2019-09" db="EMBL/GenBank/DDBJ databases">
        <authorList>
            <person name="Cao W.R."/>
        </authorList>
    </citation>
    <scope>NUCLEOTIDE SEQUENCE [LARGE SCALE GENOMIC DNA]</scope>
    <source>
        <strain evidence="4">a4</strain>
    </source>
</reference>
<feature type="transmembrane region" description="Helical" evidence="1">
    <location>
        <begin position="50"/>
        <end position="83"/>
    </location>
</feature>
<accession>A0A7J5ACL7</accession>
<keyword evidence="1" id="KW-1133">Transmembrane helix</keyword>
<dbReference type="RefSeq" id="WP_150900384.1">
    <property type="nucleotide sequence ID" value="NZ_WAAU01000024.1"/>
</dbReference>
<evidence type="ECO:0000313" key="3">
    <source>
        <dbReference type="EMBL" id="KAB1155275.1"/>
    </source>
</evidence>
<proteinExistence type="predicted"/>
<gene>
    <name evidence="3" type="ORF">F7018_12430</name>
</gene>
<keyword evidence="3" id="KW-0808">Transferase</keyword>
<feature type="transmembrane region" description="Helical" evidence="1">
    <location>
        <begin position="16"/>
        <end position="38"/>
    </location>
</feature>
<dbReference type="Proteomes" id="UP000467305">
    <property type="component" value="Unassembled WGS sequence"/>
</dbReference>